<feature type="domain" description="EF-hand" evidence="8">
    <location>
        <begin position="68"/>
        <end position="103"/>
    </location>
</feature>
<name>A0A9Q1IYV6_SYNKA</name>
<keyword evidence="5" id="KW-0106">Calcium</keyword>
<dbReference type="CDD" id="cd00051">
    <property type="entry name" value="EFh"/>
    <property type="match status" value="1"/>
</dbReference>
<feature type="compositionally biased region" description="Basic and acidic residues" evidence="7">
    <location>
        <begin position="220"/>
        <end position="235"/>
    </location>
</feature>
<feature type="compositionally biased region" description="Acidic residues" evidence="7">
    <location>
        <begin position="179"/>
        <end position="189"/>
    </location>
</feature>
<dbReference type="Gene3D" id="1.10.238.10">
    <property type="entry name" value="EF-hand"/>
    <property type="match status" value="2"/>
</dbReference>
<evidence type="ECO:0000256" key="7">
    <source>
        <dbReference type="SAM" id="MobiDB-lite"/>
    </source>
</evidence>
<keyword evidence="3" id="KW-0597">Phosphoprotein</keyword>
<dbReference type="GO" id="GO:0005813">
    <property type="term" value="C:centrosome"/>
    <property type="evidence" value="ECO:0007669"/>
    <property type="project" value="UniProtKB-SubCell"/>
</dbReference>
<feature type="region of interest" description="Disordered" evidence="7">
    <location>
        <begin position="166"/>
        <end position="271"/>
    </location>
</feature>
<organism evidence="9 10">
    <name type="scientific">Synaphobranchus kaupii</name>
    <name type="common">Kaup's arrowtooth eel</name>
    <dbReference type="NCBI Taxonomy" id="118154"/>
    <lineage>
        <taxon>Eukaryota</taxon>
        <taxon>Metazoa</taxon>
        <taxon>Chordata</taxon>
        <taxon>Craniata</taxon>
        <taxon>Vertebrata</taxon>
        <taxon>Euteleostomi</taxon>
        <taxon>Actinopterygii</taxon>
        <taxon>Neopterygii</taxon>
        <taxon>Teleostei</taxon>
        <taxon>Anguilliformes</taxon>
        <taxon>Synaphobranchidae</taxon>
        <taxon>Synaphobranchus</taxon>
    </lineage>
</organism>
<dbReference type="AlphaFoldDB" id="A0A9Q1IYV6"/>
<evidence type="ECO:0000256" key="3">
    <source>
        <dbReference type="ARBA" id="ARBA00022553"/>
    </source>
</evidence>
<dbReference type="SMART" id="SM00054">
    <property type="entry name" value="EFh"/>
    <property type="match status" value="3"/>
</dbReference>
<dbReference type="InterPro" id="IPR018247">
    <property type="entry name" value="EF_Hand_1_Ca_BS"/>
</dbReference>
<evidence type="ECO:0000313" key="9">
    <source>
        <dbReference type="EMBL" id="KAJ8359551.1"/>
    </source>
</evidence>
<evidence type="ECO:0000256" key="6">
    <source>
        <dbReference type="ARBA" id="ARBA00023212"/>
    </source>
</evidence>
<dbReference type="GO" id="GO:0005509">
    <property type="term" value="F:calcium ion binding"/>
    <property type="evidence" value="ECO:0007669"/>
    <property type="project" value="InterPro"/>
</dbReference>
<dbReference type="PANTHER" id="PTHR18905">
    <property type="entry name" value="NINEIN"/>
    <property type="match status" value="1"/>
</dbReference>
<comment type="caution">
    <text evidence="9">The sequence shown here is derived from an EMBL/GenBank/DDBJ whole genome shotgun (WGS) entry which is preliminary data.</text>
</comment>
<dbReference type="Pfam" id="PF13499">
    <property type="entry name" value="EF-hand_7"/>
    <property type="match status" value="1"/>
</dbReference>
<protein>
    <recommendedName>
        <fullName evidence="8">EF-hand domain-containing protein</fullName>
    </recommendedName>
</protein>
<accession>A0A9Q1IYV6</accession>
<dbReference type="GO" id="GO:0034454">
    <property type="term" value="P:microtubule anchoring at centrosome"/>
    <property type="evidence" value="ECO:0007669"/>
    <property type="project" value="TreeGrafter"/>
</dbReference>
<keyword evidence="2" id="KW-0963">Cytoplasm</keyword>
<dbReference type="OrthoDB" id="8880663at2759"/>
<comment type="subcellular location">
    <subcellularLocation>
        <location evidence="1">Cytoplasm</location>
        <location evidence="1">Cytoskeleton</location>
        <location evidence="1">Microtubule organizing center</location>
        <location evidence="1">Centrosome</location>
    </subcellularLocation>
</comment>
<keyword evidence="4" id="KW-0479">Metal-binding</keyword>
<proteinExistence type="predicted"/>
<evidence type="ECO:0000256" key="1">
    <source>
        <dbReference type="ARBA" id="ARBA00004300"/>
    </source>
</evidence>
<reference evidence="9" key="1">
    <citation type="journal article" date="2023" name="Science">
        <title>Genome structures resolve the early diversification of teleost fishes.</title>
        <authorList>
            <person name="Parey E."/>
            <person name="Louis A."/>
            <person name="Montfort J."/>
            <person name="Bouchez O."/>
            <person name="Roques C."/>
            <person name="Iampietro C."/>
            <person name="Lluch J."/>
            <person name="Castinel A."/>
            <person name="Donnadieu C."/>
            <person name="Desvignes T."/>
            <person name="Floi Bucao C."/>
            <person name="Jouanno E."/>
            <person name="Wen M."/>
            <person name="Mejri S."/>
            <person name="Dirks R."/>
            <person name="Jansen H."/>
            <person name="Henkel C."/>
            <person name="Chen W.J."/>
            <person name="Zahm M."/>
            <person name="Cabau C."/>
            <person name="Klopp C."/>
            <person name="Thompson A.W."/>
            <person name="Robinson-Rechavi M."/>
            <person name="Braasch I."/>
            <person name="Lecointre G."/>
            <person name="Bobe J."/>
            <person name="Postlethwait J.H."/>
            <person name="Berthelot C."/>
            <person name="Roest Crollius H."/>
            <person name="Guiguen Y."/>
        </authorList>
    </citation>
    <scope>NUCLEOTIDE SEQUENCE</scope>
    <source>
        <strain evidence="9">WJC10195</strain>
    </source>
</reference>
<dbReference type="Proteomes" id="UP001152622">
    <property type="component" value="Chromosome 5"/>
</dbReference>
<evidence type="ECO:0000259" key="8">
    <source>
        <dbReference type="PROSITE" id="PS50222"/>
    </source>
</evidence>
<evidence type="ECO:0000256" key="5">
    <source>
        <dbReference type="ARBA" id="ARBA00022837"/>
    </source>
</evidence>
<dbReference type="PROSITE" id="PS50222">
    <property type="entry name" value="EF_HAND_2"/>
    <property type="match status" value="2"/>
</dbReference>
<evidence type="ECO:0000313" key="10">
    <source>
        <dbReference type="Proteomes" id="UP001152622"/>
    </source>
</evidence>
<evidence type="ECO:0000256" key="4">
    <source>
        <dbReference type="ARBA" id="ARBA00022723"/>
    </source>
</evidence>
<dbReference type="EMBL" id="JAINUF010000005">
    <property type="protein sequence ID" value="KAJ8359551.1"/>
    <property type="molecule type" value="Genomic_DNA"/>
</dbReference>
<dbReference type="PANTHER" id="PTHR18905:SF12">
    <property type="entry name" value="NINEIN-LIKE PROTEIN"/>
    <property type="match status" value="1"/>
</dbReference>
<dbReference type="InterPro" id="IPR002048">
    <property type="entry name" value="EF_hand_dom"/>
</dbReference>
<gene>
    <name evidence="9" type="ORF">SKAU_G00160760</name>
</gene>
<dbReference type="PROSITE" id="PS00018">
    <property type="entry name" value="EF_HAND_1"/>
    <property type="match status" value="1"/>
</dbReference>
<dbReference type="InterPro" id="IPR011992">
    <property type="entry name" value="EF-hand-dom_pair"/>
</dbReference>
<keyword evidence="6" id="KW-0206">Cytoskeleton</keyword>
<sequence length="382" mass="42633">MIGSAFRTAPYQPRLDRTSTHLSYNDATTSTHLDTPVSFGSNRRRGLPNGVALQHAVGWMMDEEEQNRYVVQLKEEFDGCDTTGTGYLDKEELTSLCTKLHLEAHLPLLLSTLLGPQHYSRVNFEEFKEGFVAVLSRSLDLSTSEEETSYLEPVVPEEVKPKFVKGTKRYGRRSRPDGPDSELTADSEETPPLRPEQAEPFPASVRRAKLRRSTSLESVESLKSDEETGSPKDASHQTFEAQGQLKRWKRDAVESPHPSPGPRPNAPEAGSGHMQAVWEELGVGGDGFLTRPELSVVCRNIGLQDLGTEGLDVLFRRLDKDKDGRVSLREFQKSLFKHGSVPTPTSSSTPIRPLPQRPFTQIQLRKWIILQLKASCTIKSGL</sequence>
<keyword evidence="10" id="KW-1185">Reference proteome</keyword>
<evidence type="ECO:0000256" key="2">
    <source>
        <dbReference type="ARBA" id="ARBA00022490"/>
    </source>
</evidence>
<feature type="domain" description="EF-hand" evidence="8">
    <location>
        <begin position="306"/>
        <end position="341"/>
    </location>
</feature>
<dbReference type="SUPFAM" id="SSF47473">
    <property type="entry name" value="EF-hand"/>
    <property type="match status" value="1"/>
</dbReference>